<evidence type="ECO:0000256" key="1">
    <source>
        <dbReference type="SAM" id="MobiDB-lite"/>
    </source>
</evidence>
<evidence type="ECO:0000313" key="5">
    <source>
        <dbReference type="Proteomes" id="UP000198852"/>
    </source>
</evidence>
<feature type="region of interest" description="Disordered" evidence="1">
    <location>
        <begin position="1"/>
        <end position="24"/>
    </location>
</feature>
<dbReference type="NCBIfam" id="NF040586">
    <property type="entry name" value="FxSxx_TPR"/>
    <property type="match status" value="1"/>
</dbReference>
<feature type="domain" description="NB-ARC" evidence="2">
    <location>
        <begin position="38"/>
        <end position="192"/>
    </location>
</feature>
<dbReference type="Pfam" id="PF25000">
    <property type="entry name" value="DUF7779"/>
    <property type="match status" value="1"/>
</dbReference>
<dbReference type="Pfam" id="PF13374">
    <property type="entry name" value="TPR_10"/>
    <property type="match status" value="1"/>
</dbReference>
<dbReference type="PANTHER" id="PTHR46082:SF6">
    <property type="entry name" value="AAA+ ATPASE DOMAIN-CONTAINING PROTEIN-RELATED"/>
    <property type="match status" value="1"/>
</dbReference>
<organism evidence="4 5">
    <name type="scientific">Saccharopolyspora flava</name>
    <dbReference type="NCBI Taxonomy" id="95161"/>
    <lineage>
        <taxon>Bacteria</taxon>
        <taxon>Bacillati</taxon>
        <taxon>Actinomycetota</taxon>
        <taxon>Actinomycetes</taxon>
        <taxon>Pseudonocardiales</taxon>
        <taxon>Pseudonocardiaceae</taxon>
        <taxon>Saccharopolyspora</taxon>
    </lineage>
</organism>
<dbReference type="RefSeq" id="WP_175548122.1">
    <property type="nucleotide sequence ID" value="NZ_FOZX01000005.1"/>
</dbReference>
<dbReference type="InterPro" id="IPR002182">
    <property type="entry name" value="NB-ARC"/>
</dbReference>
<gene>
    <name evidence="4" type="ORF">SAMN05660874_03181</name>
</gene>
<dbReference type="SUPFAM" id="SSF48452">
    <property type="entry name" value="TPR-like"/>
    <property type="match status" value="3"/>
</dbReference>
<evidence type="ECO:0000259" key="2">
    <source>
        <dbReference type="Pfam" id="PF00931"/>
    </source>
</evidence>
<dbReference type="Gene3D" id="1.25.40.10">
    <property type="entry name" value="Tetratricopeptide repeat domain"/>
    <property type="match status" value="2"/>
</dbReference>
<proteinExistence type="predicted"/>
<feature type="domain" description="DUF7779" evidence="3">
    <location>
        <begin position="268"/>
        <end position="356"/>
    </location>
</feature>
<dbReference type="Pfam" id="PF00931">
    <property type="entry name" value="NB-ARC"/>
    <property type="match status" value="1"/>
</dbReference>
<name>A0A1I6SKT0_9PSEU</name>
<evidence type="ECO:0000259" key="3">
    <source>
        <dbReference type="Pfam" id="PF25000"/>
    </source>
</evidence>
<dbReference type="EMBL" id="FOZX01000005">
    <property type="protein sequence ID" value="SFS77539.1"/>
    <property type="molecule type" value="Genomic_DNA"/>
</dbReference>
<dbReference type="InterPro" id="IPR027417">
    <property type="entry name" value="P-loop_NTPase"/>
</dbReference>
<dbReference type="SUPFAM" id="SSF52540">
    <property type="entry name" value="P-loop containing nucleoside triphosphate hydrolases"/>
    <property type="match status" value="1"/>
</dbReference>
<dbReference type="Proteomes" id="UP000198852">
    <property type="component" value="Unassembled WGS sequence"/>
</dbReference>
<dbReference type="PANTHER" id="PTHR46082">
    <property type="entry name" value="ATP/GTP-BINDING PROTEIN-RELATED"/>
    <property type="match status" value="1"/>
</dbReference>
<dbReference type="GO" id="GO:0043531">
    <property type="term" value="F:ADP binding"/>
    <property type="evidence" value="ECO:0007669"/>
    <property type="project" value="InterPro"/>
</dbReference>
<dbReference type="InterPro" id="IPR011990">
    <property type="entry name" value="TPR-like_helical_dom_sf"/>
</dbReference>
<dbReference type="InterPro" id="IPR056681">
    <property type="entry name" value="DUF7779"/>
</dbReference>
<dbReference type="Gene3D" id="3.40.50.300">
    <property type="entry name" value="P-loop containing nucleotide triphosphate hydrolases"/>
    <property type="match status" value="1"/>
</dbReference>
<sequence>MTAPGYAQPANGGPSSDQPTVWGGEIPLRNPGFVGRAQLLEQLRTQLAEPGTTAVLPEALHGLGGVGKTQTVVEYIYRHAGDYDLIWWITAERLTQIRASFVELARHMGLPQASTAEATVSAVVDALRRRTPFSRWLLVFDNADRPEDLRSFIPAVGGHVIVTSRNPEWSGIARTVEVDLFTRQESEELLRKRDDAIDDAEADLLAEALGDLPLAIEQASAWRAQTGMPVSEYVDLLNAGRNELLESVESNSTDLPVAAVWNVTLSRLRNEHPAALQLLQICAFFGPEPISRDYFSHARGIPVPDELREALMDPIKLNRAIREFSRYSLAKIDHRRNTLQLHRLVQTVLRNQVPAEEHEDMRHVVHLLLASGAPSDPTESENWPRYENMLPHFVQSEAARCDDEWVRRVSVHLVQYLLNIGDYEGARDLSGEAWRELTSKLGETHLDTLQMARQHGIALRRFGQLREGSELNQRTYDLLAEQVDADSEHLITMADVLATDHRVNGELAQELEIRQDIYSRARRLLGEEDPETLRYAFNYCGALRLAGSFSQARQLDDQTWRMRVDLLGAENVSTMSSLNALAIDVRESGHYAEAEQQQADALAKERRLFGDDHIVTRGGARSLAVAKLRTGHYEEARDLAVDCHERAVRRLGTVHEDSATTLMNVSTSHRKLGALARALELGERSADTLARANGPEHPFTLVTLTNVAVTQRLLGRADQARKLNQRLLSSFRSVFSEDHPFALVTATNLASDLAAEDNPEGALELNEDTHERLTRTLGADHPATLITAFNLSLDLASLGRNDESAILRSKTVKSLSDLLGPEHPDVQAATEGARLDAETDTMQL</sequence>
<dbReference type="InterPro" id="IPR053137">
    <property type="entry name" value="NLR-like"/>
</dbReference>
<reference evidence="5" key="1">
    <citation type="submission" date="2016-10" db="EMBL/GenBank/DDBJ databases">
        <authorList>
            <person name="Varghese N."/>
            <person name="Submissions S."/>
        </authorList>
    </citation>
    <scope>NUCLEOTIDE SEQUENCE [LARGE SCALE GENOMIC DNA]</scope>
    <source>
        <strain evidence="5">DSM 44771</strain>
    </source>
</reference>
<evidence type="ECO:0000313" key="4">
    <source>
        <dbReference type="EMBL" id="SFS77539.1"/>
    </source>
</evidence>
<dbReference type="AlphaFoldDB" id="A0A1I6SKT0"/>
<dbReference type="Pfam" id="PF13424">
    <property type="entry name" value="TPR_12"/>
    <property type="match status" value="2"/>
</dbReference>
<protein>
    <submittedName>
        <fullName evidence="4">NB-ARC domain-containing protein</fullName>
    </submittedName>
</protein>
<accession>A0A1I6SKT0</accession>
<dbReference type="STRING" id="95161.SAMN05660874_03181"/>
<keyword evidence="5" id="KW-1185">Reference proteome</keyword>